<dbReference type="SUPFAM" id="SSF56349">
    <property type="entry name" value="DNA breaking-rejoining enzymes"/>
    <property type="match status" value="1"/>
</dbReference>
<reference evidence="6 7" key="1">
    <citation type="submission" date="2023-10" db="EMBL/GenBank/DDBJ databases">
        <title>Niallia locisalis sp.nov. isolated from a salt pond sample.</title>
        <authorList>
            <person name="Li X.-J."/>
            <person name="Dong L."/>
        </authorList>
    </citation>
    <scope>NUCLEOTIDE SEQUENCE [LARGE SCALE GENOMIC DNA]</scope>
    <source>
        <strain evidence="6 7">DSM 29761</strain>
    </source>
</reference>
<evidence type="ECO:0000256" key="1">
    <source>
        <dbReference type="ARBA" id="ARBA00023125"/>
    </source>
</evidence>
<keyword evidence="1 3" id="KW-0238">DNA-binding</keyword>
<evidence type="ECO:0000256" key="2">
    <source>
        <dbReference type="ARBA" id="ARBA00023172"/>
    </source>
</evidence>
<evidence type="ECO:0000313" key="7">
    <source>
        <dbReference type="Proteomes" id="UP001357223"/>
    </source>
</evidence>
<dbReference type="CDD" id="cd00397">
    <property type="entry name" value="DNA_BRE_C"/>
    <property type="match status" value="1"/>
</dbReference>
<evidence type="ECO:0000256" key="3">
    <source>
        <dbReference type="PROSITE-ProRule" id="PRU01248"/>
    </source>
</evidence>
<gene>
    <name evidence="6" type="ORF">R4Z09_16060</name>
</gene>
<dbReference type="PANTHER" id="PTHR30349">
    <property type="entry name" value="PHAGE INTEGRASE-RELATED"/>
    <property type="match status" value="1"/>
</dbReference>
<evidence type="ECO:0000259" key="5">
    <source>
        <dbReference type="PROSITE" id="PS51900"/>
    </source>
</evidence>
<dbReference type="InterPro" id="IPR010998">
    <property type="entry name" value="Integrase_recombinase_N"/>
</dbReference>
<feature type="domain" description="Tyr recombinase" evidence="4">
    <location>
        <begin position="129"/>
        <end position="311"/>
    </location>
</feature>
<sequence length="322" mass="37610">MQKTIRKYRRGQSVKNIKKVTEELTLYEMFDRFISFKQTEALAPRTINDYYTNFEYFKEFIGEDLSSDDITVDVFRDFIGYMLHEKELSPVTANVRIRTIRAFIRFCFAEGYIEDPIHEKFKPVKTPEDTLESLTPGEIKELFAVIDDELYTGFRDKVIIFILLDTLVRISELIAIKRCNVDLKGGFIQLEAGDTKTRKARTVPLSTKTIKLLSEYIKETEDFGNEYLILTYDGRQINDSTIRDNLRDYGKKAGIINKRVSPHTFRHTGALFYIMNGGDPFSLQKILGHSHMNMVRKYIQMTDTDVKRQHNVFSPINSIFRK</sequence>
<accession>A0ABZ2C788</accession>
<evidence type="ECO:0000259" key="4">
    <source>
        <dbReference type="PROSITE" id="PS51898"/>
    </source>
</evidence>
<dbReference type="Gene3D" id="1.10.443.10">
    <property type="entry name" value="Intergrase catalytic core"/>
    <property type="match status" value="1"/>
</dbReference>
<dbReference type="PROSITE" id="PS51898">
    <property type="entry name" value="TYR_RECOMBINASE"/>
    <property type="match status" value="1"/>
</dbReference>
<dbReference type="InterPro" id="IPR011010">
    <property type="entry name" value="DNA_brk_join_enz"/>
</dbReference>
<dbReference type="Pfam" id="PF00589">
    <property type="entry name" value="Phage_integrase"/>
    <property type="match status" value="1"/>
</dbReference>
<dbReference type="InterPro" id="IPR025269">
    <property type="entry name" value="SAM-like_dom"/>
</dbReference>
<dbReference type="InterPro" id="IPR044068">
    <property type="entry name" value="CB"/>
</dbReference>
<name>A0ABZ2C788_9BACI</name>
<dbReference type="Pfam" id="PF13102">
    <property type="entry name" value="Phage_int_SAM_5"/>
    <property type="match status" value="1"/>
</dbReference>
<dbReference type="InterPro" id="IPR002104">
    <property type="entry name" value="Integrase_catalytic"/>
</dbReference>
<dbReference type="InterPro" id="IPR050090">
    <property type="entry name" value="Tyrosine_recombinase_XerCD"/>
</dbReference>
<dbReference type="Proteomes" id="UP001357223">
    <property type="component" value="Chromosome"/>
</dbReference>
<proteinExistence type="predicted"/>
<feature type="domain" description="Core-binding (CB)" evidence="5">
    <location>
        <begin position="24"/>
        <end position="108"/>
    </location>
</feature>
<evidence type="ECO:0000313" key="6">
    <source>
        <dbReference type="EMBL" id="WVX78826.1"/>
    </source>
</evidence>
<organism evidence="6 7">
    <name type="scientific">Niallia oryzisoli</name>
    <dbReference type="NCBI Taxonomy" id="1737571"/>
    <lineage>
        <taxon>Bacteria</taxon>
        <taxon>Bacillati</taxon>
        <taxon>Bacillota</taxon>
        <taxon>Bacilli</taxon>
        <taxon>Bacillales</taxon>
        <taxon>Bacillaceae</taxon>
        <taxon>Niallia</taxon>
    </lineage>
</organism>
<dbReference type="RefSeq" id="WP_338447761.1">
    <property type="nucleotide sequence ID" value="NZ_CP137640.1"/>
</dbReference>
<dbReference type="Gene3D" id="1.10.150.130">
    <property type="match status" value="1"/>
</dbReference>
<dbReference type="PROSITE" id="PS51900">
    <property type="entry name" value="CB"/>
    <property type="match status" value="1"/>
</dbReference>
<keyword evidence="7" id="KW-1185">Reference proteome</keyword>
<keyword evidence="2" id="KW-0233">DNA recombination</keyword>
<protein>
    <submittedName>
        <fullName evidence="6">Tyrosine-type recombinase/integrase</fullName>
    </submittedName>
</protein>
<dbReference type="EMBL" id="CP137640">
    <property type="protein sequence ID" value="WVX78826.1"/>
    <property type="molecule type" value="Genomic_DNA"/>
</dbReference>
<dbReference type="InterPro" id="IPR013762">
    <property type="entry name" value="Integrase-like_cat_sf"/>
</dbReference>